<dbReference type="PIRSF" id="PIRSF000530">
    <property type="entry name" value="Galactokinase"/>
    <property type="match status" value="1"/>
</dbReference>
<dbReference type="Pfam" id="PF08544">
    <property type="entry name" value="GHMP_kinases_C"/>
    <property type="match status" value="1"/>
</dbReference>
<evidence type="ECO:0000259" key="7">
    <source>
        <dbReference type="Pfam" id="PF08544"/>
    </source>
</evidence>
<keyword evidence="4" id="KW-0418">Kinase</keyword>
<dbReference type="InterPro" id="IPR013750">
    <property type="entry name" value="GHMP_kinase_C_dom"/>
</dbReference>
<dbReference type="PROSITE" id="PS00627">
    <property type="entry name" value="GHMP_KINASES_ATP"/>
    <property type="match status" value="1"/>
</dbReference>
<dbReference type="InterPro" id="IPR020568">
    <property type="entry name" value="Ribosomal_Su5_D2-typ_SF"/>
</dbReference>
<dbReference type="InterPro" id="IPR019741">
    <property type="entry name" value="Galactokinase_CS"/>
</dbReference>
<dbReference type="SUPFAM" id="SSF55060">
    <property type="entry name" value="GHMP Kinase, C-terminal domain"/>
    <property type="match status" value="1"/>
</dbReference>
<keyword evidence="2" id="KW-0808">Transferase</keyword>
<evidence type="ECO:0000313" key="10">
    <source>
        <dbReference type="Proteomes" id="UP001642483"/>
    </source>
</evidence>
<dbReference type="InterPro" id="IPR006206">
    <property type="entry name" value="Mevalonate/galactokinase"/>
</dbReference>
<evidence type="ECO:0000259" key="6">
    <source>
        <dbReference type="Pfam" id="PF00288"/>
    </source>
</evidence>
<dbReference type="PRINTS" id="PR00959">
    <property type="entry name" value="MEVGALKINASE"/>
</dbReference>
<dbReference type="Gene3D" id="3.30.230.10">
    <property type="match status" value="1"/>
</dbReference>
<dbReference type="Pfam" id="PF00288">
    <property type="entry name" value="GHMP_kinases_N"/>
    <property type="match status" value="1"/>
</dbReference>
<evidence type="ECO:0000259" key="8">
    <source>
        <dbReference type="Pfam" id="PF10509"/>
    </source>
</evidence>
<keyword evidence="10" id="KW-1185">Reference proteome</keyword>
<proteinExistence type="inferred from homology"/>
<dbReference type="Proteomes" id="UP001642483">
    <property type="component" value="Unassembled WGS sequence"/>
</dbReference>
<dbReference type="InterPro" id="IPR014721">
    <property type="entry name" value="Ribsml_uS5_D2-typ_fold_subgr"/>
</dbReference>
<dbReference type="PANTHER" id="PTHR10457:SF7">
    <property type="entry name" value="GALACTOKINASE-RELATED"/>
    <property type="match status" value="1"/>
</dbReference>
<accession>A0ABP0FAL7</accession>
<comment type="caution">
    <text evidence="9">The sequence shown here is derived from an EMBL/GenBank/DDBJ whole genome shotgun (WGS) entry which is preliminary data.</text>
</comment>
<evidence type="ECO:0000313" key="9">
    <source>
        <dbReference type="EMBL" id="CAK8676700.1"/>
    </source>
</evidence>
<dbReference type="InterPro" id="IPR019539">
    <property type="entry name" value="GalKase_N"/>
</dbReference>
<gene>
    <name evidence="9" type="ORF">CVLEPA_LOCUS6148</name>
</gene>
<dbReference type="Pfam" id="PF10509">
    <property type="entry name" value="GalKase_gal_bdg"/>
    <property type="match status" value="1"/>
</dbReference>
<sequence length="457" mass="50269">MEATKLDLLERSDENKFNRLKNLAIKFQEKYGKSADFICRAPGRVNLIGEHIDYCGYSVLPMAVDQDVSMAVAVNKDGCICFSNVEKSFRDYQGTVFDYVIDSSNPEWHQYILCGLKGVTEYQKLEKPCGMDILVHGTVPKAAGMSSSSALVCTAGLATAYANECKIDAHGLADECAKCERYIGTQGGGMDQSISFLAERGMAKFISFNPLTAVNVQIPCGAVFVISNSCVKMQKAATAHFNVRVAECKIAARILAKHEGLISPELKKFVDLQNAMGASFGEMLNLVDKVLHEQPYHREEICKLLEITDEKLIETLLSKNTKHVTTFKLYQRAKHVFSEAQRVHQFKAICEEGSDDEAMKKLGKLMNESHESCSKLYECSCPELDKLTALCRKAGALGSRLTGAGWAGCAVSLVPVNNMDSFMVLVKKGFYSDMDENTLQNVLFPTEPGSGAAVYSL</sequence>
<comment type="similarity">
    <text evidence="1">Belongs to the GHMP kinase family. GalK subfamily.</text>
</comment>
<dbReference type="NCBIfam" id="TIGR00131">
    <property type="entry name" value="gal_kin"/>
    <property type="match status" value="1"/>
</dbReference>
<feature type="domain" description="GHMP kinase C-terminal" evidence="7">
    <location>
        <begin position="357"/>
        <end position="414"/>
    </location>
</feature>
<feature type="domain" description="GHMP kinase N-terminal" evidence="6">
    <location>
        <begin position="124"/>
        <end position="197"/>
    </location>
</feature>
<evidence type="ECO:0000256" key="3">
    <source>
        <dbReference type="ARBA" id="ARBA00022741"/>
    </source>
</evidence>
<dbReference type="PRINTS" id="PR00473">
    <property type="entry name" value="GALCTOKINASE"/>
</dbReference>
<dbReference type="InterPro" id="IPR006203">
    <property type="entry name" value="GHMP_knse_ATP-bd_CS"/>
</dbReference>
<dbReference type="InterPro" id="IPR000705">
    <property type="entry name" value="Galactokinase"/>
</dbReference>
<evidence type="ECO:0000256" key="1">
    <source>
        <dbReference type="ARBA" id="ARBA00006566"/>
    </source>
</evidence>
<keyword evidence="5" id="KW-0067">ATP-binding</keyword>
<evidence type="ECO:0000256" key="5">
    <source>
        <dbReference type="ARBA" id="ARBA00022840"/>
    </source>
</evidence>
<dbReference type="EMBL" id="CAWYQH010000035">
    <property type="protein sequence ID" value="CAK8676700.1"/>
    <property type="molecule type" value="Genomic_DNA"/>
</dbReference>
<dbReference type="PROSITE" id="PS00106">
    <property type="entry name" value="GALACTOKINASE"/>
    <property type="match status" value="1"/>
</dbReference>
<evidence type="ECO:0000256" key="4">
    <source>
        <dbReference type="ARBA" id="ARBA00022777"/>
    </source>
</evidence>
<evidence type="ECO:0000256" key="2">
    <source>
        <dbReference type="ARBA" id="ARBA00022679"/>
    </source>
</evidence>
<protein>
    <recommendedName>
        <fullName evidence="11">N-acetylgalactosamine kinase</fullName>
    </recommendedName>
</protein>
<dbReference type="PANTHER" id="PTHR10457">
    <property type="entry name" value="MEVALONATE KINASE/GALACTOKINASE"/>
    <property type="match status" value="1"/>
</dbReference>
<dbReference type="InterPro" id="IPR036554">
    <property type="entry name" value="GHMP_kinase_C_sf"/>
</dbReference>
<dbReference type="Gene3D" id="3.30.70.3170">
    <property type="match status" value="1"/>
</dbReference>
<dbReference type="Gene3D" id="1.20.1440.340">
    <property type="match status" value="1"/>
</dbReference>
<organism evidence="9 10">
    <name type="scientific">Clavelina lepadiformis</name>
    <name type="common">Light-bulb sea squirt</name>
    <name type="synonym">Ascidia lepadiformis</name>
    <dbReference type="NCBI Taxonomy" id="159417"/>
    <lineage>
        <taxon>Eukaryota</taxon>
        <taxon>Metazoa</taxon>
        <taxon>Chordata</taxon>
        <taxon>Tunicata</taxon>
        <taxon>Ascidiacea</taxon>
        <taxon>Aplousobranchia</taxon>
        <taxon>Clavelinidae</taxon>
        <taxon>Clavelina</taxon>
    </lineage>
</organism>
<dbReference type="SUPFAM" id="SSF54211">
    <property type="entry name" value="Ribosomal protein S5 domain 2-like"/>
    <property type="match status" value="1"/>
</dbReference>
<name>A0ABP0FAL7_CLALP</name>
<dbReference type="InterPro" id="IPR006204">
    <property type="entry name" value="GHMP_kinase_N_dom"/>
</dbReference>
<feature type="domain" description="Galactokinase N-terminal" evidence="8">
    <location>
        <begin position="26"/>
        <end position="73"/>
    </location>
</feature>
<evidence type="ECO:0008006" key="11">
    <source>
        <dbReference type="Google" id="ProtNLM"/>
    </source>
</evidence>
<reference evidence="9 10" key="1">
    <citation type="submission" date="2024-02" db="EMBL/GenBank/DDBJ databases">
        <authorList>
            <person name="Daric V."/>
            <person name="Darras S."/>
        </authorList>
    </citation>
    <scope>NUCLEOTIDE SEQUENCE [LARGE SCALE GENOMIC DNA]</scope>
</reference>
<keyword evidence="3" id="KW-0547">Nucleotide-binding</keyword>